<dbReference type="EMBL" id="JAOWLA010000044">
    <property type="protein sequence ID" value="MCV2866962.1"/>
    <property type="molecule type" value="Genomic_DNA"/>
</dbReference>
<dbReference type="CDD" id="cd07344">
    <property type="entry name" value="M48_yhfN_like"/>
    <property type="match status" value="1"/>
</dbReference>
<evidence type="ECO:0000259" key="1">
    <source>
        <dbReference type="Pfam" id="PF01863"/>
    </source>
</evidence>
<comment type="caution">
    <text evidence="2">The sequence shown here is derived from an EMBL/GenBank/DDBJ whole genome shotgun (WGS) entry which is preliminary data.</text>
</comment>
<dbReference type="Proteomes" id="UP001652503">
    <property type="component" value="Unassembled WGS sequence"/>
</dbReference>
<evidence type="ECO:0000313" key="3">
    <source>
        <dbReference type="Proteomes" id="UP001652503"/>
    </source>
</evidence>
<accession>A0ABT2Z7G2</accession>
<dbReference type="RefSeq" id="WP_263723508.1">
    <property type="nucleotide sequence ID" value="NZ_JAOWLA010000044.1"/>
</dbReference>
<reference evidence="2 3" key="1">
    <citation type="submission" date="2022-10" db="EMBL/GenBank/DDBJ databases">
        <title>Defluviimonas sp. nov., isolated from ocean surface water.</title>
        <authorList>
            <person name="He W."/>
            <person name="Wang L."/>
            <person name="Zhang D.-F."/>
        </authorList>
    </citation>
    <scope>NUCLEOTIDE SEQUENCE [LARGE SCALE GENOMIC DNA]</scope>
    <source>
        <strain evidence="2 3">WL0075</strain>
    </source>
</reference>
<dbReference type="PANTHER" id="PTHR30399">
    <property type="entry name" value="UNCHARACTERIZED PROTEIN YGJP"/>
    <property type="match status" value="1"/>
</dbReference>
<dbReference type="InterPro" id="IPR002725">
    <property type="entry name" value="YgjP-like_metallopeptidase"/>
</dbReference>
<evidence type="ECO:0000313" key="2">
    <source>
        <dbReference type="EMBL" id="MCV2866962.1"/>
    </source>
</evidence>
<dbReference type="Gene3D" id="3.30.2010.10">
    <property type="entry name" value="Metalloproteases ('zincins'), catalytic domain"/>
    <property type="match status" value="1"/>
</dbReference>
<dbReference type="InterPro" id="IPR053136">
    <property type="entry name" value="UTP_pyrophosphatase-like"/>
</dbReference>
<name>A0ABT2Z7G2_9RHOB</name>
<sequence length="232" mass="25725">MTRRILPGTPPVEITLRRSARARRYSLRVSRLDGRVTLSLPARAPEAEALAFAREKADWIRAALQSAPVRAVVGLDSVLPVEGRPCVVRAGAVRAPRIVADELLVPRRATGTGRQVEAFLKLMARDRLASACDLYAGRLGRAYGSLTLRDTRSRWGSCSAAGGLMFSWRLILAPPEVLGYVAAHEVAHLVEMNHSPAFWRVVASLCPDYRHHRAWLRREGQNLHAYDFTGQD</sequence>
<feature type="domain" description="YgjP-like metallopeptidase" evidence="1">
    <location>
        <begin position="24"/>
        <end position="218"/>
    </location>
</feature>
<organism evidence="2 3">
    <name type="scientific">Albidovulum sediminicola</name>
    <dbReference type="NCBI Taxonomy" id="2984331"/>
    <lineage>
        <taxon>Bacteria</taxon>
        <taxon>Pseudomonadati</taxon>
        <taxon>Pseudomonadota</taxon>
        <taxon>Alphaproteobacteria</taxon>
        <taxon>Rhodobacterales</taxon>
        <taxon>Paracoccaceae</taxon>
        <taxon>Albidovulum</taxon>
    </lineage>
</organism>
<proteinExistence type="predicted"/>
<dbReference type="PANTHER" id="PTHR30399:SF1">
    <property type="entry name" value="UTP PYROPHOSPHATASE"/>
    <property type="match status" value="1"/>
</dbReference>
<dbReference type="Pfam" id="PF01863">
    <property type="entry name" value="YgjP-like"/>
    <property type="match status" value="1"/>
</dbReference>
<gene>
    <name evidence="2" type="ORF">OE647_19910</name>
</gene>
<protein>
    <submittedName>
        <fullName evidence="2">M48 family metallopeptidase</fullName>
    </submittedName>
</protein>
<keyword evidence="3" id="KW-1185">Reference proteome</keyword>